<evidence type="ECO:0000313" key="2">
    <source>
        <dbReference type="Proteomes" id="UP000198756"/>
    </source>
</evidence>
<dbReference type="RefSeq" id="WP_092732571.1">
    <property type="nucleotide sequence ID" value="NZ_FMXE01000029.1"/>
</dbReference>
<evidence type="ECO:0000313" key="1">
    <source>
        <dbReference type="EMBL" id="SDA91527.1"/>
    </source>
</evidence>
<sequence>MKIKSSLLIGTACIAVFACQTNKYTEQDRITSTKNLNSFVDSVEMAVKASPTHDWSVIDSRFDSLESRADKVYKDLKAESTEVDLIETRYDTVIENAKRTEENFQKTAEMHLQNVEKWWETTAKEPTAKRAITIANIESTTKESLNWLEKNFNNLKEESREKYNKFISEMGKI</sequence>
<keyword evidence="2" id="KW-1185">Reference proteome</keyword>
<gene>
    <name evidence="1" type="ORF">SAMN03080617_03427</name>
</gene>
<accession>A0A1G5ZAD9</accession>
<dbReference type="EMBL" id="FMXE01000029">
    <property type="protein sequence ID" value="SDA91527.1"/>
    <property type="molecule type" value="Genomic_DNA"/>
</dbReference>
<protein>
    <submittedName>
        <fullName evidence="1">Uncharacterized protein</fullName>
    </submittedName>
</protein>
<dbReference type="Proteomes" id="UP000198756">
    <property type="component" value="Unassembled WGS sequence"/>
</dbReference>
<dbReference type="OrthoDB" id="824530at2"/>
<dbReference type="AlphaFoldDB" id="A0A1G5ZAD9"/>
<dbReference type="PROSITE" id="PS51257">
    <property type="entry name" value="PROKAR_LIPOPROTEIN"/>
    <property type="match status" value="1"/>
</dbReference>
<proteinExistence type="predicted"/>
<name>A0A1G5ZAD9_9BACT</name>
<organism evidence="1 2">
    <name type="scientific">Algoriphagus alkaliphilus</name>
    <dbReference type="NCBI Taxonomy" id="279824"/>
    <lineage>
        <taxon>Bacteria</taxon>
        <taxon>Pseudomonadati</taxon>
        <taxon>Bacteroidota</taxon>
        <taxon>Cytophagia</taxon>
        <taxon>Cytophagales</taxon>
        <taxon>Cyclobacteriaceae</taxon>
        <taxon>Algoriphagus</taxon>
    </lineage>
</organism>
<reference evidence="2" key="1">
    <citation type="submission" date="2016-10" db="EMBL/GenBank/DDBJ databases">
        <authorList>
            <person name="Varghese N."/>
            <person name="Submissions S."/>
        </authorList>
    </citation>
    <scope>NUCLEOTIDE SEQUENCE [LARGE SCALE GENOMIC DNA]</scope>
    <source>
        <strain evidence="2">DSM 22703</strain>
    </source>
</reference>